<organism evidence="7 8">
    <name type="scientific">Stieleria maiorica</name>
    <dbReference type="NCBI Taxonomy" id="2795974"/>
    <lineage>
        <taxon>Bacteria</taxon>
        <taxon>Pseudomonadati</taxon>
        <taxon>Planctomycetota</taxon>
        <taxon>Planctomycetia</taxon>
        <taxon>Pirellulales</taxon>
        <taxon>Pirellulaceae</taxon>
        <taxon>Stieleria</taxon>
    </lineage>
</organism>
<feature type="domain" description="CzcB-like C-terminal circularly permuted SH3-like" evidence="6">
    <location>
        <begin position="468"/>
        <end position="535"/>
    </location>
</feature>
<proteinExistence type="inferred from homology"/>
<dbReference type="InterPro" id="IPR058792">
    <property type="entry name" value="Beta-barrel_RND_2"/>
</dbReference>
<evidence type="ECO:0000313" key="8">
    <source>
        <dbReference type="Proteomes" id="UP000321353"/>
    </source>
</evidence>
<name>A0A5B9MJG0_9BACT</name>
<keyword evidence="3" id="KW-0472">Membrane</keyword>
<protein>
    <submittedName>
        <fullName evidence="7">Cobalt-zinc-cadmium resistance protein CzcB</fullName>
    </submittedName>
</protein>
<reference evidence="7 8" key="1">
    <citation type="submission" date="2019-02" db="EMBL/GenBank/DDBJ databases">
        <title>Planctomycetal bacteria perform biofilm scaping via a novel small molecule.</title>
        <authorList>
            <person name="Jeske O."/>
            <person name="Boedeker C."/>
            <person name="Wiegand S."/>
            <person name="Breitling P."/>
            <person name="Kallscheuer N."/>
            <person name="Jogler M."/>
            <person name="Rohde M."/>
            <person name="Petersen J."/>
            <person name="Medema M.H."/>
            <person name="Surup F."/>
            <person name="Jogler C."/>
        </authorList>
    </citation>
    <scope>NUCLEOTIDE SEQUENCE [LARGE SCALE GENOMIC DNA]</scope>
    <source>
        <strain evidence="7 8">Mal15</strain>
    </source>
</reference>
<evidence type="ECO:0000256" key="1">
    <source>
        <dbReference type="ARBA" id="ARBA00009477"/>
    </source>
</evidence>
<feature type="transmembrane region" description="Helical" evidence="3">
    <location>
        <begin position="45"/>
        <end position="68"/>
    </location>
</feature>
<dbReference type="AlphaFoldDB" id="A0A5B9MJG0"/>
<dbReference type="Gene3D" id="2.40.420.20">
    <property type="match status" value="1"/>
</dbReference>
<dbReference type="GO" id="GO:0015679">
    <property type="term" value="P:plasma membrane copper ion transport"/>
    <property type="evidence" value="ECO:0007669"/>
    <property type="project" value="TreeGrafter"/>
</dbReference>
<dbReference type="InterPro" id="IPR051909">
    <property type="entry name" value="MFP_Cation_Efflux"/>
</dbReference>
<dbReference type="Pfam" id="PF25973">
    <property type="entry name" value="BSH_CzcB"/>
    <property type="match status" value="1"/>
</dbReference>
<dbReference type="GO" id="GO:0046914">
    <property type="term" value="F:transition metal ion binding"/>
    <property type="evidence" value="ECO:0007669"/>
    <property type="project" value="TreeGrafter"/>
</dbReference>
<dbReference type="Pfam" id="PF25975">
    <property type="entry name" value="CzcB_C"/>
    <property type="match status" value="1"/>
</dbReference>
<keyword evidence="2" id="KW-0813">Transport</keyword>
<dbReference type="GO" id="GO:0030288">
    <property type="term" value="C:outer membrane-bounded periplasmic space"/>
    <property type="evidence" value="ECO:0007669"/>
    <property type="project" value="TreeGrafter"/>
</dbReference>
<gene>
    <name evidence="7" type="primary">czcB_1</name>
    <name evidence="7" type="ORF">Mal15_55900</name>
</gene>
<evidence type="ECO:0000259" key="5">
    <source>
        <dbReference type="Pfam" id="PF25973"/>
    </source>
</evidence>
<accession>A0A5B9MJG0</accession>
<evidence type="ECO:0000256" key="2">
    <source>
        <dbReference type="ARBA" id="ARBA00022448"/>
    </source>
</evidence>
<dbReference type="InterPro" id="IPR058647">
    <property type="entry name" value="BSH_CzcB-like"/>
</dbReference>
<dbReference type="GO" id="GO:0060003">
    <property type="term" value="P:copper ion export"/>
    <property type="evidence" value="ECO:0007669"/>
    <property type="project" value="TreeGrafter"/>
</dbReference>
<evidence type="ECO:0000313" key="7">
    <source>
        <dbReference type="EMBL" id="QEG01513.1"/>
    </source>
</evidence>
<evidence type="ECO:0000259" key="4">
    <source>
        <dbReference type="Pfam" id="PF25954"/>
    </source>
</evidence>
<keyword evidence="8" id="KW-1185">Reference proteome</keyword>
<sequence>MSNVITQPKVSAEPIPVDSAIDQQPTPNSELSAAVRPRNSRFRRVLLAIVGWIPPVLVVAGLVALAWYGHHNDWKLPSFAATASPTKTGPAWCDSHGVPEAECINCVPGLIQDSPKLTFCDVHGVHGCVLHNPLLAETKSLAEITDNDLVRAERALTVRPRRENLALSQLPGSRIQFASLDAMQSAGVDVEPVQRNAIIESVETAGEVRYDATKTAQVSPLADGIVKEVRVNVGDWVEAGQVLAVVDSEKVGRLKSDLLSALSDERLKQDAVRRIEPLANRNVIPGKRLLESQTELQQATSLVEKTVRSLSNLGLSVDLDRLRSLEPEQAKDAVRNLGTDQIEARDSDNLIVVIATLAGRVVERETVVGEVVDRGTQMFRLSDTRTVWLDLRVPAEEASLAKIGQEVRYRPDGQATEHRGKVIWISSDVDRQTRTVRVRAELENEDGSLRNESFGLGQIVLRDEPDAIVVPDSSIQWDGENTLVFVRDKRFFEKDRPKFFVARSVRVGIKQDGFTEIIAGVLPGEVVASSGSDVLRAQLLKNNLGAGCTCGH</sequence>
<dbReference type="Gene3D" id="2.40.30.170">
    <property type="match status" value="1"/>
</dbReference>
<dbReference type="Proteomes" id="UP000321353">
    <property type="component" value="Chromosome"/>
</dbReference>
<dbReference type="SUPFAM" id="SSF111369">
    <property type="entry name" value="HlyD-like secretion proteins"/>
    <property type="match status" value="2"/>
</dbReference>
<evidence type="ECO:0000256" key="3">
    <source>
        <dbReference type="SAM" id="Phobius"/>
    </source>
</evidence>
<dbReference type="EMBL" id="CP036264">
    <property type="protein sequence ID" value="QEG01513.1"/>
    <property type="molecule type" value="Genomic_DNA"/>
</dbReference>
<dbReference type="PANTHER" id="PTHR30097:SF4">
    <property type="entry name" value="SLR6042 PROTEIN"/>
    <property type="match status" value="1"/>
</dbReference>
<feature type="domain" description="CusB-like beta-barrel" evidence="4">
    <location>
        <begin position="386"/>
        <end position="453"/>
    </location>
</feature>
<feature type="domain" description="CzcB-like barrel-sandwich hybrid" evidence="5">
    <location>
        <begin position="214"/>
        <end position="383"/>
    </location>
</feature>
<dbReference type="KEGG" id="smam:Mal15_55900"/>
<keyword evidence="3" id="KW-0812">Transmembrane</keyword>
<keyword evidence="3" id="KW-1133">Transmembrane helix</keyword>
<dbReference type="InterPro" id="IPR058649">
    <property type="entry name" value="CzcB_C"/>
</dbReference>
<dbReference type="PANTHER" id="PTHR30097">
    <property type="entry name" value="CATION EFFLUX SYSTEM PROTEIN CUSB"/>
    <property type="match status" value="1"/>
</dbReference>
<dbReference type="Pfam" id="PF25954">
    <property type="entry name" value="Beta-barrel_RND_2"/>
    <property type="match status" value="1"/>
</dbReference>
<comment type="similarity">
    <text evidence="1">Belongs to the membrane fusion protein (MFP) (TC 8.A.1) family.</text>
</comment>
<dbReference type="FunFam" id="2.40.30.170:FF:000010">
    <property type="entry name" value="Efflux RND transporter periplasmic adaptor subunit"/>
    <property type="match status" value="1"/>
</dbReference>
<dbReference type="Gene3D" id="2.40.50.100">
    <property type="match status" value="1"/>
</dbReference>
<evidence type="ECO:0000259" key="6">
    <source>
        <dbReference type="Pfam" id="PF25975"/>
    </source>
</evidence>